<accession>A0A811NEU2</accession>
<keyword evidence="2" id="KW-0812">Transmembrane</keyword>
<evidence type="ECO:0000256" key="4">
    <source>
        <dbReference type="ARBA" id="ARBA00023136"/>
    </source>
</evidence>
<dbReference type="PANTHER" id="PTHR14110:SF17">
    <property type="entry name" value="OS09G0279300 PROTEIN"/>
    <property type="match status" value="1"/>
</dbReference>
<proteinExistence type="predicted"/>
<dbReference type="OrthoDB" id="75343at2759"/>
<keyword evidence="6" id="KW-1185">Reference proteome</keyword>
<comment type="caution">
    <text evidence="5">The sequence shown here is derived from an EMBL/GenBank/DDBJ whole genome shotgun (WGS) entry which is preliminary data.</text>
</comment>
<dbReference type="AlphaFoldDB" id="A0A811NEU2"/>
<keyword evidence="4" id="KW-0472">Membrane</keyword>
<sequence>MLILENFSYVQGLIFSLNLLGTAHKSSAFCFEVRCKEGSLEGSNLKGLVDDEIVMKTGKAAGIGLAVGTVYGALNSMLHDGPQVGSNVKYPQLIRTTKVCGHCAANLAVVGATYVGVEQALARYRMKKDIINGAAAGFTAGAVLGFRVGSFRTAFFSGSALALTSVLLDVTGMKTTDEEEKGNH</sequence>
<dbReference type="GO" id="GO:0009507">
    <property type="term" value="C:chloroplast"/>
    <property type="evidence" value="ECO:0007669"/>
    <property type="project" value="TreeGrafter"/>
</dbReference>
<dbReference type="Pfam" id="PF02466">
    <property type="entry name" value="Tim17"/>
    <property type="match status" value="1"/>
</dbReference>
<dbReference type="GO" id="GO:0042721">
    <property type="term" value="C:TIM22 mitochondrial import inner membrane insertion complex"/>
    <property type="evidence" value="ECO:0007669"/>
    <property type="project" value="InterPro"/>
</dbReference>
<protein>
    <submittedName>
        <fullName evidence="5">Uncharacterized protein</fullName>
    </submittedName>
</protein>
<dbReference type="Proteomes" id="UP000604825">
    <property type="component" value="Unassembled WGS sequence"/>
</dbReference>
<evidence type="ECO:0000256" key="3">
    <source>
        <dbReference type="ARBA" id="ARBA00022989"/>
    </source>
</evidence>
<evidence type="ECO:0000313" key="5">
    <source>
        <dbReference type="EMBL" id="CAD6219876.1"/>
    </source>
</evidence>
<dbReference type="PANTHER" id="PTHR14110">
    <property type="entry name" value="MITOCHONDRIAL IMPORT INNER MEMBRANE TRANSLOCASE SUBUNIT TIM22"/>
    <property type="match status" value="1"/>
</dbReference>
<organism evidence="5 6">
    <name type="scientific">Miscanthus lutarioriparius</name>
    <dbReference type="NCBI Taxonomy" id="422564"/>
    <lineage>
        <taxon>Eukaryota</taxon>
        <taxon>Viridiplantae</taxon>
        <taxon>Streptophyta</taxon>
        <taxon>Embryophyta</taxon>
        <taxon>Tracheophyta</taxon>
        <taxon>Spermatophyta</taxon>
        <taxon>Magnoliopsida</taxon>
        <taxon>Liliopsida</taxon>
        <taxon>Poales</taxon>
        <taxon>Poaceae</taxon>
        <taxon>PACMAD clade</taxon>
        <taxon>Panicoideae</taxon>
        <taxon>Andropogonodae</taxon>
        <taxon>Andropogoneae</taxon>
        <taxon>Saccharinae</taxon>
        <taxon>Miscanthus</taxon>
    </lineage>
</organism>
<dbReference type="GO" id="GO:0045039">
    <property type="term" value="P:protein insertion into mitochondrial inner membrane"/>
    <property type="evidence" value="ECO:0007669"/>
    <property type="project" value="InterPro"/>
</dbReference>
<evidence type="ECO:0000256" key="2">
    <source>
        <dbReference type="ARBA" id="ARBA00022692"/>
    </source>
</evidence>
<comment type="subcellular location">
    <subcellularLocation>
        <location evidence="1">Membrane</location>
        <topology evidence="1">Multi-pass membrane protein</topology>
    </subcellularLocation>
</comment>
<dbReference type="InterPro" id="IPR039175">
    <property type="entry name" value="TIM22"/>
</dbReference>
<dbReference type="EMBL" id="CAJGYO010000003">
    <property type="protein sequence ID" value="CAD6219876.1"/>
    <property type="molecule type" value="Genomic_DNA"/>
</dbReference>
<reference evidence="5" key="1">
    <citation type="submission" date="2020-10" db="EMBL/GenBank/DDBJ databases">
        <authorList>
            <person name="Han B."/>
            <person name="Lu T."/>
            <person name="Zhao Q."/>
            <person name="Huang X."/>
            <person name="Zhao Y."/>
        </authorList>
    </citation>
    <scope>NUCLEOTIDE SEQUENCE</scope>
</reference>
<evidence type="ECO:0000313" key="6">
    <source>
        <dbReference type="Proteomes" id="UP000604825"/>
    </source>
</evidence>
<keyword evidence="3" id="KW-1133">Transmembrane helix</keyword>
<name>A0A811NEU2_9POAL</name>
<gene>
    <name evidence="5" type="ORF">NCGR_LOCUS13476</name>
</gene>
<evidence type="ECO:0000256" key="1">
    <source>
        <dbReference type="ARBA" id="ARBA00004141"/>
    </source>
</evidence>